<keyword evidence="2" id="KW-0472">Membrane</keyword>
<gene>
    <name evidence="3" type="ORF">JR316_008960</name>
</gene>
<comment type="caution">
    <text evidence="3">The sequence shown here is derived from an EMBL/GenBank/DDBJ whole genome shotgun (WGS) entry which is preliminary data.</text>
</comment>
<organism evidence="3">
    <name type="scientific">Psilocybe cubensis</name>
    <name type="common">Psychedelic mushroom</name>
    <name type="synonym">Stropharia cubensis</name>
    <dbReference type="NCBI Taxonomy" id="181762"/>
    <lineage>
        <taxon>Eukaryota</taxon>
        <taxon>Fungi</taxon>
        <taxon>Dikarya</taxon>
        <taxon>Basidiomycota</taxon>
        <taxon>Agaricomycotina</taxon>
        <taxon>Agaricomycetes</taxon>
        <taxon>Agaricomycetidae</taxon>
        <taxon>Agaricales</taxon>
        <taxon>Agaricineae</taxon>
        <taxon>Strophariaceae</taxon>
        <taxon>Psilocybe</taxon>
    </lineage>
</organism>
<evidence type="ECO:0000256" key="1">
    <source>
        <dbReference type="SAM" id="MobiDB-lite"/>
    </source>
</evidence>
<feature type="region of interest" description="Disordered" evidence="1">
    <location>
        <begin position="131"/>
        <end position="168"/>
    </location>
</feature>
<feature type="compositionally biased region" description="Low complexity" evidence="1">
    <location>
        <begin position="139"/>
        <end position="168"/>
    </location>
</feature>
<evidence type="ECO:0000313" key="3">
    <source>
        <dbReference type="EMBL" id="KAG5166870.1"/>
    </source>
</evidence>
<keyword evidence="2" id="KW-1133">Transmembrane helix</keyword>
<dbReference type="EMBL" id="JAFIQS010000008">
    <property type="protein sequence ID" value="KAG5166870.1"/>
    <property type="molecule type" value="Genomic_DNA"/>
</dbReference>
<dbReference type="CDD" id="cd12087">
    <property type="entry name" value="TM_EGFR-like"/>
    <property type="match status" value="1"/>
</dbReference>
<sequence>MSGFEIETFDDRDTTHLLNQESWSSQGFWNASNGSSGTLPSPNGGSGTFTIRISKPAIGPYYYGLRPYCNPRSQIFMPYNANNAIYRPNISSASLSRMFALLGIDETIFENELGPESSGHSEITVDKIAHQIPDPPADSSSTISTSSSSTSALNVPSPSTSARSSSSPPVGAIIGGVMGALAFLFILVAFWRQMRRRRAHKTEKTSLITPTSAAEAEA</sequence>
<reference evidence="3" key="1">
    <citation type="submission" date="2021-02" db="EMBL/GenBank/DDBJ databases">
        <title>Psilocybe cubensis genome.</title>
        <authorList>
            <person name="Mckernan K.J."/>
            <person name="Crawford S."/>
            <person name="Trippe A."/>
            <person name="Kane L.T."/>
            <person name="Mclaughlin S."/>
        </authorList>
    </citation>
    <scope>NUCLEOTIDE SEQUENCE [LARGE SCALE GENOMIC DNA]</scope>
    <source>
        <strain evidence="3">MGC-MH-2018</strain>
    </source>
</reference>
<name>A0A8H7XS70_PSICU</name>
<feature type="transmembrane region" description="Helical" evidence="2">
    <location>
        <begin position="170"/>
        <end position="191"/>
    </location>
</feature>
<dbReference type="AlphaFoldDB" id="A0A8H7XS70"/>
<evidence type="ECO:0000256" key="2">
    <source>
        <dbReference type="SAM" id="Phobius"/>
    </source>
</evidence>
<keyword evidence="2" id="KW-0812">Transmembrane</keyword>
<proteinExistence type="predicted"/>
<evidence type="ECO:0008006" key="4">
    <source>
        <dbReference type="Google" id="ProtNLM"/>
    </source>
</evidence>
<accession>A0A8H7XS70</accession>
<protein>
    <recommendedName>
        <fullName evidence="4">Mid2 domain-containing protein</fullName>
    </recommendedName>
</protein>